<organism evidence="8">
    <name type="scientific">Enterobius vermicularis</name>
    <name type="common">Human pinworm</name>
    <dbReference type="NCBI Taxonomy" id="51028"/>
    <lineage>
        <taxon>Eukaryota</taxon>
        <taxon>Metazoa</taxon>
        <taxon>Ecdysozoa</taxon>
        <taxon>Nematoda</taxon>
        <taxon>Chromadorea</taxon>
        <taxon>Rhabditida</taxon>
        <taxon>Spirurina</taxon>
        <taxon>Oxyuridomorpha</taxon>
        <taxon>Oxyuroidea</taxon>
        <taxon>Oxyuridae</taxon>
        <taxon>Enterobius</taxon>
    </lineage>
</organism>
<dbReference type="InterPro" id="IPR011992">
    <property type="entry name" value="EF-hand-dom_pair"/>
</dbReference>
<dbReference type="PROSITE" id="PS50031">
    <property type="entry name" value="EH"/>
    <property type="match status" value="2"/>
</dbReference>
<dbReference type="InterPro" id="IPR000261">
    <property type="entry name" value="EH_dom"/>
</dbReference>
<dbReference type="PANTHER" id="PTHR11216:SF176">
    <property type="entry name" value="EPIDERMAL GROWTH FACTOR RECEPTOR PATHWAY SUBSTRATE CLONE 15, ISOFORM A"/>
    <property type="match status" value="1"/>
</dbReference>
<dbReference type="PROSITE" id="PS00018">
    <property type="entry name" value="EF_HAND_1"/>
    <property type="match status" value="1"/>
</dbReference>
<reference evidence="6 7" key="2">
    <citation type="submission" date="2018-10" db="EMBL/GenBank/DDBJ databases">
        <authorList>
            <consortium name="Pathogen Informatics"/>
        </authorList>
    </citation>
    <scope>NUCLEOTIDE SEQUENCE [LARGE SCALE GENOMIC DNA]</scope>
</reference>
<dbReference type="GO" id="GO:0005509">
    <property type="term" value="F:calcium ion binding"/>
    <property type="evidence" value="ECO:0007669"/>
    <property type="project" value="InterPro"/>
</dbReference>
<evidence type="ECO:0000256" key="1">
    <source>
        <dbReference type="ARBA" id="ARBA00022837"/>
    </source>
</evidence>
<dbReference type="CDD" id="cd00052">
    <property type="entry name" value="EH"/>
    <property type="match status" value="2"/>
</dbReference>
<evidence type="ECO:0000256" key="2">
    <source>
        <dbReference type="SAM" id="Coils"/>
    </source>
</evidence>
<dbReference type="WBParaSite" id="EVEC_0000828501-mRNA-1">
    <property type="protein sequence ID" value="EVEC_0000828501-mRNA-1"/>
    <property type="gene ID" value="EVEC_0000828501"/>
</dbReference>
<keyword evidence="7" id="KW-1185">Reference proteome</keyword>
<evidence type="ECO:0000259" key="5">
    <source>
        <dbReference type="PROSITE" id="PS50222"/>
    </source>
</evidence>
<feature type="domain" description="EF-hand" evidence="5">
    <location>
        <begin position="62"/>
        <end position="97"/>
    </location>
</feature>
<dbReference type="GO" id="GO:0045296">
    <property type="term" value="F:cadherin binding"/>
    <property type="evidence" value="ECO:0007669"/>
    <property type="project" value="TreeGrafter"/>
</dbReference>
<dbReference type="STRING" id="51028.A0A0N4VCI8"/>
<protein>
    <submittedName>
        <fullName evidence="8">Epidermal growth factor receptor substrate 15-like 1</fullName>
    </submittedName>
</protein>
<feature type="domain" description="EH" evidence="4">
    <location>
        <begin position="12"/>
        <end position="118"/>
    </location>
</feature>
<dbReference type="GO" id="GO:0030132">
    <property type="term" value="C:clathrin coat of coated pit"/>
    <property type="evidence" value="ECO:0007669"/>
    <property type="project" value="TreeGrafter"/>
</dbReference>
<feature type="region of interest" description="Disordered" evidence="3">
    <location>
        <begin position="152"/>
        <end position="181"/>
    </location>
</feature>
<dbReference type="EMBL" id="UXUI01009079">
    <property type="protein sequence ID" value="VDD93018.1"/>
    <property type="molecule type" value="Genomic_DNA"/>
</dbReference>
<evidence type="ECO:0000313" key="7">
    <source>
        <dbReference type="Proteomes" id="UP000274131"/>
    </source>
</evidence>
<evidence type="ECO:0000313" key="6">
    <source>
        <dbReference type="EMBL" id="VDD93018.1"/>
    </source>
</evidence>
<dbReference type="InterPro" id="IPR002048">
    <property type="entry name" value="EF_hand_dom"/>
</dbReference>
<accession>A0A0N4VCI8</accession>
<keyword evidence="1" id="KW-0106">Calcium</keyword>
<proteinExistence type="predicted"/>
<dbReference type="Gene3D" id="1.10.238.10">
    <property type="entry name" value="EF-hand"/>
    <property type="match status" value="2"/>
</dbReference>
<dbReference type="GO" id="GO:0006897">
    <property type="term" value="P:endocytosis"/>
    <property type="evidence" value="ECO:0007669"/>
    <property type="project" value="TreeGrafter"/>
</dbReference>
<evidence type="ECO:0000256" key="3">
    <source>
        <dbReference type="SAM" id="MobiDB-lite"/>
    </source>
</evidence>
<feature type="domain" description="EH" evidence="4">
    <location>
        <begin position="192"/>
        <end position="281"/>
    </location>
</feature>
<name>A0A0N4VCI8_ENTVE</name>
<dbReference type="PROSITE" id="PS50222">
    <property type="entry name" value="EF_HAND_2"/>
    <property type="match status" value="1"/>
</dbReference>
<gene>
    <name evidence="6" type="ORF">EVEC_LOCUS7769</name>
</gene>
<dbReference type="Proteomes" id="UP000274131">
    <property type="component" value="Unassembled WGS sequence"/>
</dbReference>
<keyword evidence="2" id="KW-0175">Coiled coil</keyword>
<dbReference type="PANTHER" id="PTHR11216">
    <property type="entry name" value="EH DOMAIN"/>
    <property type="match status" value="1"/>
</dbReference>
<feature type="coiled-coil region" evidence="2">
    <location>
        <begin position="296"/>
        <end position="330"/>
    </location>
</feature>
<dbReference type="SUPFAM" id="SSF47473">
    <property type="entry name" value="EF-hand"/>
    <property type="match status" value="2"/>
</dbReference>
<evidence type="ECO:0000313" key="8">
    <source>
        <dbReference type="WBParaSite" id="EVEC_0000828501-mRNA-1"/>
    </source>
</evidence>
<dbReference type="AlphaFoldDB" id="A0A0N4VCI8"/>
<reference evidence="8" key="1">
    <citation type="submission" date="2017-02" db="UniProtKB">
        <authorList>
            <consortium name="WormBaseParasite"/>
        </authorList>
    </citation>
    <scope>IDENTIFICATION</scope>
</reference>
<dbReference type="SMART" id="SM00027">
    <property type="entry name" value="EH"/>
    <property type="match status" value="2"/>
</dbReference>
<evidence type="ECO:0000259" key="4">
    <source>
        <dbReference type="PROSITE" id="PS50031"/>
    </source>
</evidence>
<dbReference type="Pfam" id="PF12763">
    <property type="entry name" value="EH"/>
    <property type="match status" value="2"/>
</dbReference>
<dbReference type="InterPro" id="IPR018247">
    <property type="entry name" value="EF_Hand_1_Ca_BS"/>
</dbReference>
<dbReference type="OrthoDB" id="524326at2759"/>
<feature type="compositionally biased region" description="Polar residues" evidence="3">
    <location>
        <begin position="160"/>
        <end position="181"/>
    </location>
</feature>
<feature type="region of interest" description="Disordered" evidence="3">
    <location>
        <begin position="118"/>
        <end position="137"/>
    </location>
</feature>
<dbReference type="GO" id="GO:0016197">
    <property type="term" value="P:endosomal transport"/>
    <property type="evidence" value="ECO:0007669"/>
    <property type="project" value="TreeGrafter"/>
</dbReference>
<sequence>MMASLVDVSQPHTAIYENLYNEMNPQGKSVIPAQEAAVFLKRSNLSVQILGQVRPVLLNSGLGGTSLAKIWELSDLDKDGQLNRVEMSIALHLVYRALKGDPVPAILPPSLLHRSAVSPIVPPPSKHRNGGRSRTGSVASLDAASTSFVPSSFSSVPLQPRSQSVQPTASSTPTHTLGPMTSLNPLLAWPVQSVRYEREFRKADTNNDDLVSGTDIREELLKSGLSQSTLARLWALVDIKKTGTLNLEQFALIMYLMEQCKKGAPVPSVLAPSLVPPSMRCDEIPNISSLQIMDSVSTGNEELDAIQRDIRNLIDERREADQAVVQLEADMTIKNSEIKNLQAYFFAR</sequence>